<dbReference type="Proteomes" id="UP001143372">
    <property type="component" value="Unassembled WGS sequence"/>
</dbReference>
<dbReference type="EMBL" id="BSFI01000004">
    <property type="protein sequence ID" value="GLK67322.1"/>
    <property type="molecule type" value="Genomic_DNA"/>
</dbReference>
<reference evidence="2" key="1">
    <citation type="journal article" date="2014" name="Int. J. Syst. Evol. Microbiol.">
        <title>Complete genome sequence of Corynebacterium casei LMG S-19264T (=DSM 44701T), isolated from a smear-ripened cheese.</title>
        <authorList>
            <consortium name="US DOE Joint Genome Institute (JGI-PGF)"/>
            <person name="Walter F."/>
            <person name="Albersmeier A."/>
            <person name="Kalinowski J."/>
            <person name="Ruckert C."/>
        </authorList>
    </citation>
    <scope>NUCLEOTIDE SEQUENCE</scope>
    <source>
        <strain evidence="2">VKM B-2347</strain>
    </source>
</reference>
<keyword evidence="1" id="KW-0472">Membrane</keyword>
<protein>
    <submittedName>
        <fullName evidence="2">Uncharacterized protein</fullName>
    </submittedName>
</protein>
<evidence type="ECO:0000313" key="3">
    <source>
        <dbReference type="Proteomes" id="UP001143372"/>
    </source>
</evidence>
<evidence type="ECO:0000313" key="2">
    <source>
        <dbReference type="EMBL" id="GLK67322.1"/>
    </source>
</evidence>
<keyword evidence="1" id="KW-0812">Transmembrane</keyword>
<gene>
    <name evidence="2" type="ORF">GCM10008179_09600</name>
</gene>
<evidence type="ECO:0000256" key="1">
    <source>
        <dbReference type="SAM" id="Phobius"/>
    </source>
</evidence>
<sequence length="54" mass="5578">MLVAALLAWATGALDRIGLEGAGEGLGIGAAVCAPLWLLSLYRRSRGGRRNGEP</sequence>
<accession>A0A9W6IYD7</accession>
<dbReference type="AlphaFoldDB" id="A0A9W6IYD7"/>
<proteinExistence type="predicted"/>
<name>A0A9W6IYD7_9HYPH</name>
<reference evidence="2" key="2">
    <citation type="submission" date="2023-01" db="EMBL/GenBank/DDBJ databases">
        <authorList>
            <person name="Sun Q."/>
            <person name="Evtushenko L."/>
        </authorList>
    </citation>
    <scope>NUCLEOTIDE SEQUENCE</scope>
    <source>
        <strain evidence="2">VKM B-2347</strain>
    </source>
</reference>
<organism evidence="2 3">
    <name type="scientific">Hansschlegelia plantiphila</name>
    <dbReference type="NCBI Taxonomy" id="374655"/>
    <lineage>
        <taxon>Bacteria</taxon>
        <taxon>Pseudomonadati</taxon>
        <taxon>Pseudomonadota</taxon>
        <taxon>Alphaproteobacteria</taxon>
        <taxon>Hyphomicrobiales</taxon>
        <taxon>Methylopilaceae</taxon>
        <taxon>Hansschlegelia</taxon>
    </lineage>
</organism>
<dbReference type="RefSeq" id="WP_271167567.1">
    <property type="nucleotide sequence ID" value="NZ_BSFI01000004.1"/>
</dbReference>
<feature type="transmembrane region" description="Helical" evidence="1">
    <location>
        <begin position="25"/>
        <end position="42"/>
    </location>
</feature>
<keyword evidence="1" id="KW-1133">Transmembrane helix</keyword>
<comment type="caution">
    <text evidence="2">The sequence shown here is derived from an EMBL/GenBank/DDBJ whole genome shotgun (WGS) entry which is preliminary data.</text>
</comment>
<keyword evidence="3" id="KW-1185">Reference proteome</keyword>